<proteinExistence type="predicted"/>
<dbReference type="RefSeq" id="WP_314207586.1">
    <property type="nucleotide sequence ID" value="NZ_JAVTLL010000048.1"/>
</dbReference>
<accession>A0ABU3M7C3</accession>
<evidence type="ECO:0000313" key="4">
    <source>
        <dbReference type="Proteomes" id="UP001257948"/>
    </source>
</evidence>
<dbReference type="Pfam" id="PF00589">
    <property type="entry name" value="Phage_integrase"/>
    <property type="match status" value="1"/>
</dbReference>
<reference evidence="4" key="1">
    <citation type="submission" date="2023-07" db="EMBL/GenBank/DDBJ databases">
        <title>Draft genome sequence of the endophytic actinobacterium Streptomyces justiciae WPN32, a potential antibiotic producer.</title>
        <authorList>
            <person name="Yasawong M."/>
            <person name="Pana W."/>
            <person name="Ganta P."/>
            <person name="Santapan N."/>
            <person name="Songngamsuk T."/>
            <person name="Phatcharaharikarn M."/>
            <person name="Kerdtoob S."/>
            <person name="Nantapong N."/>
        </authorList>
    </citation>
    <scope>NUCLEOTIDE SEQUENCE [LARGE SCALE GENOMIC DNA]</scope>
    <source>
        <strain evidence="4">WPN32</strain>
    </source>
</reference>
<dbReference type="InterPro" id="IPR011010">
    <property type="entry name" value="DNA_brk_join_enz"/>
</dbReference>
<protein>
    <submittedName>
        <fullName evidence="3">Tyrosine-type recombinase/integrase</fullName>
    </submittedName>
</protein>
<dbReference type="Proteomes" id="UP001257948">
    <property type="component" value="Unassembled WGS sequence"/>
</dbReference>
<dbReference type="Gene3D" id="1.10.443.10">
    <property type="entry name" value="Intergrase catalytic core"/>
    <property type="match status" value="1"/>
</dbReference>
<keyword evidence="1" id="KW-0233">DNA recombination</keyword>
<dbReference type="CDD" id="cd00397">
    <property type="entry name" value="DNA_BRE_C"/>
    <property type="match status" value="1"/>
</dbReference>
<evidence type="ECO:0000313" key="3">
    <source>
        <dbReference type="EMBL" id="MDT7847389.1"/>
    </source>
</evidence>
<dbReference type="SUPFAM" id="SSF56349">
    <property type="entry name" value="DNA breaking-rejoining enzymes"/>
    <property type="match status" value="1"/>
</dbReference>
<dbReference type="InterPro" id="IPR013762">
    <property type="entry name" value="Integrase-like_cat_sf"/>
</dbReference>
<dbReference type="InterPro" id="IPR002104">
    <property type="entry name" value="Integrase_catalytic"/>
</dbReference>
<feature type="domain" description="Tyr recombinase" evidence="2">
    <location>
        <begin position="15"/>
        <end position="214"/>
    </location>
</feature>
<organism evidence="3 4">
    <name type="scientific">Streptomyces justiciae</name>
    <dbReference type="NCBI Taxonomy" id="2780140"/>
    <lineage>
        <taxon>Bacteria</taxon>
        <taxon>Bacillati</taxon>
        <taxon>Actinomycetota</taxon>
        <taxon>Actinomycetes</taxon>
        <taxon>Kitasatosporales</taxon>
        <taxon>Streptomycetaceae</taxon>
        <taxon>Streptomyces</taxon>
    </lineage>
</organism>
<evidence type="ECO:0000259" key="2">
    <source>
        <dbReference type="PROSITE" id="PS51898"/>
    </source>
</evidence>
<dbReference type="EMBL" id="JAVTLL010000048">
    <property type="protein sequence ID" value="MDT7847389.1"/>
    <property type="molecule type" value="Genomic_DNA"/>
</dbReference>
<gene>
    <name evidence="3" type="ORF">RQC66_42395</name>
</gene>
<dbReference type="PROSITE" id="PS51898">
    <property type="entry name" value="TYR_RECOMBINASE"/>
    <property type="match status" value="1"/>
</dbReference>
<comment type="caution">
    <text evidence="3">The sequence shown here is derived from an EMBL/GenBank/DDBJ whole genome shotgun (WGS) entry which is preliminary data.</text>
</comment>
<sequence length="389" mass="44064">MSPAKSGRRRPFPDDVARALANEDNLRRLEGFDPDDRGIRDIWEALVFTGRRGREVSSVRLECVSKLNGIPLFWHDQTKVGNFDQAIRIPERLYERIQRRQAKTVSRFVQHHGRQPTSKERHELALFPRRSANASGKHSVTHSWFGCCFRDWVDTLDLGHYVAHQARHTLATNLLRNGANLTHVKRYLGQVSEKMAEHYVHLASTDPRLNDALNAVWVAGPGASEPGLLLSGSEPMTREQAEALAIDLTRRSTPAEGGFCTFQPVVDGDACPWNMVCHNCDKFVLSGADLIYWHRKREQWRMLAERAPDDATADYLHQVFEPTARAIDGLEKALSAVGLLDEALAIDLRRPQDYFGRVWSTAFRAHELARHEDHEDTDVLHDDNGAEAS</sequence>
<keyword evidence="4" id="KW-1185">Reference proteome</keyword>
<evidence type="ECO:0000256" key="1">
    <source>
        <dbReference type="ARBA" id="ARBA00023172"/>
    </source>
</evidence>
<name>A0ABU3M7C3_9ACTN</name>